<feature type="compositionally biased region" description="Basic and acidic residues" evidence="1">
    <location>
        <begin position="707"/>
        <end position="727"/>
    </location>
</feature>
<feature type="compositionally biased region" description="Basic and acidic residues" evidence="1">
    <location>
        <begin position="176"/>
        <end position="199"/>
    </location>
</feature>
<dbReference type="InterPro" id="IPR050302">
    <property type="entry name" value="Rab_GAP_TBC_domain"/>
</dbReference>
<dbReference type="InterPro" id="IPR035969">
    <property type="entry name" value="Rab-GAP_TBC_sf"/>
</dbReference>
<dbReference type="Gene3D" id="1.10.472.80">
    <property type="entry name" value="Ypt/Rab-GAP domain of gyp1p, domain 3"/>
    <property type="match status" value="1"/>
</dbReference>
<evidence type="ECO:0000313" key="4">
    <source>
        <dbReference type="Proteomes" id="UP001303046"/>
    </source>
</evidence>
<proteinExistence type="predicted"/>
<dbReference type="PROSITE" id="PS50086">
    <property type="entry name" value="TBC_RABGAP"/>
    <property type="match status" value="1"/>
</dbReference>
<dbReference type="Proteomes" id="UP001303046">
    <property type="component" value="Unassembled WGS sequence"/>
</dbReference>
<keyword evidence="4" id="KW-1185">Reference proteome</keyword>
<protein>
    <recommendedName>
        <fullName evidence="2">Rab-GAP TBC domain-containing protein</fullName>
    </recommendedName>
</protein>
<feature type="region of interest" description="Disordered" evidence="1">
    <location>
        <begin position="521"/>
        <end position="730"/>
    </location>
</feature>
<dbReference type="Pfam" id="PF00566">
    <property type="entry name" value="RabGAP-TBC"/>
    <property type="match status" value="1"/>
</dbReference>
<organism evidence="3 4">
    <name type="scientific">Necator americanus</name>
    <name type="common">Human hookworm</name>
    <dbReference type="NCBI Taxonomy" id="51031"/>
    <lineage>
        <taxon>Eukaryota</taxon>
        <taxon>Metazoa</taxon>
        <taxon>Ecdysozoa</taxon>
        <taxon>Nematoda</taxon>
        <taxon>Chromadorea</taxon>
        <taxon>Rhabditida</taxon>
        <taxon>Rhabditina</taxon>
        <taxon>Rhabditomorpha</taxon>
        <taxon>Strongyloidea</taxon>
        <taxon>Ancylostomatidae</taxon>
        <taxon>Bunostominae</taxon>
        <taxon>Necator</taxon>
    </lineage>
</organism>
<feature type="compositionally biased region" description="Basic and acidic residues" evidence="1">
    <location>
        <begin position="32"/>
        <end position="47"/>
    </location>
</feature>
<evidence type="ECO:0000259" key="2">
    <source>
        <dbReference type="PROSITE" id="PS50086"/>
    </source>
</evidence>
<feature type="compositionally biased region" description="Basic and acidic residues" evidence="1">
    <location>
        <begin position="552"/>
        <end position="561"/>
    </location>
</feature>
<feature type="region of interest" description="Disordered" evidence="1">
    <location>
        <begin position="1"/>
        <end position="54"/>
    </location>
</feature>
<comment type="caution">
    <text evidence="3">The sequence shown here is derived from an EMBL/GenBank/DDBJ whole genome shotgun (WGS) entry which is preliminary data.</text>
</comment>
<dbReference type="PANTHER" id="PTHR47219:SF25">
    <property type="entry name" value="RAB-GAP TBC DOMAIN-CONTAINING PROTEIN"/>
    <property type="match status" value="1"/>
</dbReference>
<reference evidence="3 4" key="1">
    <citation type="submission" date="2023-08" db="EMBL/GenBank/DDBJ databases">
        <title>A Necator americanus chromosomal reference genome.</title>
        <authorList>
            <person name="Ilik V."/>
            <person name="Petrzelkova K.J."/>
            <person name="Pardy F."/>
            <person name="Fuh T."/>
            <person name="Niatou-Singa F.S."/>
            <person name="Gouil Q."/>
            <person name="Baker L."/>
            <person name="Ritchie M.E."/>
            <person name="Jex A.R."/>
            <person name="Gazzola D."/>
            <person name="Li H."/>
            <person name="Toshio Fujiwara R."/>
            <person name="Zhan B."/>
            <person name="Aroian R.V."/>
            <person name="Pafco B."/>
            <person name="Schwarz E.M."/>
        </authorList>
    </citation>
    <scope>NUCLEOTIDE SEQUENCE [LARGE SCALE GENOMIC DNA]</scope>
    <source>
        <strain evidence="3 4">Aroian</strain>
        <tissue evidence="3">Whole animal</tissue>
    </source>
</reference>
<feature type="compositionally biased region" description="Acidic residues" evidence="1">
    <location>
        <begin position="161"/>
        <end position="175"/>
    </location>
</feature>
<feature type="compositionally biased region" description="Basic residues" evidence="1">
    <location>
        <begin position="573"/>
        <end position="583"/>
    </location>
</feature>
<dbReference type="EMBL" id="JAVFWL010000002">
    <property type="protein sequence ID" value="KAK6732054.1"/>
    <property type="molecule type" value="Genomic_DNA"/>
</dbReference>
<feature type="compositionally biased region" description="Polar residues" evidence="1">
    <location>
        <begin position="1"/>
        <end position="12"/>
    </location>
</feature>
<feature type="region of interest" description="Disordered" evidence="1">
    <location>
        <begin position="139"/>
        <end position="202"/>
    </location>
</feature>
<dbReference type="SUPFAM" id="SSF47923">
    <property type="entry name" value="Ypt/Rab-GAP domain of gyp1p"/>
    <property type="match status" value="2"/>
</dbReference>
<dbReference type="Gene3D" id="1.10.8.270">
    <property type="entry name" value="putative rabgap domain of human tbc1 domain family member 14 like domains"/>
    <property type="match status" value="1"/>
</dbReference>
<name>A0ABR1C0F2_NECAM</name>
<accession>A0ABR1C0F2</accession>
<sequence length="744" mass="86534">MSDYSYTDTSSGPRLVSYERRDGLEYNNRLPSHHDAYARPPIQDRRTQRSYSFQKREEVSVSQILRRTSNSVAPVTVEAMTRTHPIERRRDFDMPSQEMNDIAYRGLPNSLLRYHDDDYPSQSVSYDGARYYDPVQETDILGDDVSEEQSDVYGPGTYNPADDDTSSSGEEDDPELRELEERDNIVLKYERGPESKDIDPWENPEFDVYAKMDRFGFVHKNPEEATEEERENRRRVEKEVRRVNKWLAMEAAWKKGRIPKKLEERTWKEIPEKLRMKIWPRLLGAAEMKEARPDVYQQLLIRARLVSKDIKQIDLDINRTYRDHISFRRRYDVKQQSLLNVLAAYSMYNTEVGYCQGMSQIAALFLMYLDEEDTFWCIHALMVGKKHTMHGFFVPGFPKLSRFEAHFKKVLKKYRPRVYKHLEKNDIPYIYLTKWWFGCFLDRVPFSLALRLWDVYILEGDPILLAMALNIMKMHEKAIRKLHMENFMDFIQTTLANNFGYSDDETMFSLREVLSRLKGDGLHFPPPPKPEDLPEVPTKALGPILSRPISSIREEQEEIKSRRSHAASIGRSPHPRRSRKPIHSRAPSAPSSRFPVAEDARVSSSSLHESRQLVPNGKEIPFEIPTRRAPSFNSQHIPPPDPRQNPSKNGHGFPARVIADSDGFEPRRSSSNARTSSIRDEHTGKMVTVVRGDDDEFEETGPATGRLRREMEEKWKGPRRQQADRVHQTSNNVTIITLGDDSVI</sequence>
<evidence type="ECO:0000313" key="3">
    <source>
        <dbReference type="EMBL" id="KAK6732054.1"/>
    </source>
</evidence>
<dbReference type="InterPro" id="IPR000195">
    <property type="entry name" value="Rab-GAP-TBC_dom"/>
</dbReference>
<feature type="compositionally biased region" description="Low complexity" evidence="1">
    <location>
        <begin position="584"/>
        <end position="593"/>
    </location>
</feature>
<gene>
    <name evidence="3" type="primary">Necator_chrII.g4225</name>
    <name evidence="3" type="ORF">RB195_016433</name>
</gene>
<dbReference type="SMART" id="SM00164">
    <property type="entry name" value="TBC"/>
    <property type="match status" value="1"/>
</dbReference>
<evidence type="ECO:0000256" key="1">
    <source>
        <dbReference type="SAM" id="MobiDB-lite"/>
    </source>
</evidence>
<feature type="domain" description="Rab-GAP TBC" evidence="2">
    <location>
        <begin position="269"/>
        <end position="460"/>
    </location>
</feature>
<feature type="compositionally biased region" description="Acidic residues" evidence="1">
    <location>
        <begin position="140"/>
        <end position="150"/>
    </location>
</feature>
<dbReference type="PANTHER" id="PTHR47219">
    <property type="entry name" value="RAB GTPASE-ACTIVATING PROTEIN 1-LIKE"/>
    <property type="match status" value="1"/>
</dbReference>